<feature type="compositionally biased region" description="Basic residues" evidence="1">
    <location>
        <begin position="222"/>
        <end position="234"/>
    </location>
</feature>
<organism evidence="3">
    <name type="scientific">Drosophila grimshawi</name>
    <name type="common">Hawaiian fruit fly</name>
    <name type="synonym">Idiomyia grimshawi</name>
    <dbReference type="NCBI Taxonomy" id="7222"/>
    <lineage>
        <taxon>Eukaryota</taxon>
        <taxon>Metazoa</taxon>
        <taxon>Ecdysozoa</taxon>
        <taxon>Arthropoda</taxon>
        <taxon>Hexapoda</taxon>
        <taxon>Insecta</taxon>
        <taxon>Pterygota</taxon>
        <taxon>Neoptera</taxon>
        <taxon>Endopterygota</taxon>
        <taxon>Diptera</taxon>
        <taxon>Brachycera</taxon>
        <taxon>Muscomorpha</taxon>
        <taxon>Ephydroidea</taxon>
        <taxon>Drosophilidae</taxon>
        <taxon>Drosophila</taxon>
        <taxon>Hawaiian Drosophila</taxon>
    </lineage>
</organism>
<gene>
    <name evidence="2" type="primary">Dgri\GH19446</name>
    <name evidence="2" type="ORF">Dgri_GH19446</name>
</gene>
<feature type="region of interest" description="Disordered" evidence="1">
    <location>
        <begin position="549"/>
        <end position="594"/>
    </location>
</feature>
<proteinExistence type="predicted"/>
<feature type="compositionally biased region" description="Acidic residues" evidence="1">
    <location>
        <begin position="269"/>
        <end position="279"/>
    </location>
</feature>
<dbReference type="AlphaFoldDB" id="B4JGH5"/>
<dbReference type="OMA" id="QRFCTQM"/>
<name>B4JGH5_DROGR</name>
<feature type="region of interest" description="Disordered" evidence="1">
    <location>
        <begin position="440"/>
        <end position="460"/>
    </location>
</feature>
<feature type="compositionally biased region" description="Low complexity" evidence="1">
    <location>
        <begin position="235"/>
        <end position="254"/>
    </location>
</feature>
<dbReference type="FunCoup" id="B4JGH5">
    <property type="interactions" value="35"/>
</dbReference>
<reference evidence="2 3" key="1">
    <citation type="journal article" date="2007" name="Nature">
        <title>Evolution of genes and genomes on the Drosophila phylogeny.</title>
        <authorList>
            <consortium name="Drosophila 12 Genomes Consortium"/>
            <person name="Clark A.G."/>
            <person name="Eisen M.B."/>
            <person name="Smith D.R."/>
            <person name="Bergman C.M."/>
            <person name="Oliver B."/>
            <person name="Markow T.A."/>
            <person name="Kaufman T.C."/>
            <person name="Kellis M."/>
            <person name="Gelbart W."/>
            <person name="Iyer V.N."/>
            <person name="Pollard D.A."/>
            <person name="Sackton T.B."/>
            <person name="Larracuente A.M."/>
            <person name="Singh N.D."/>
            <person name="Abad J.P."/>
            <person name="Abt D.N."/>
            <person name="Adryan B."/>
            <person name="Aguade M."/>
            <person name="Akashi H."/>
            <person name="Anderson W.W."/>
            <person name="Aquadro C.F."/>
            <person name="Ardell D.H."/>
            <person name="Arguello R."/>
            <person name="Artieri C.G."/>
            <person name="Barbash D.A."/>
            <person name="Barker D."/>
            <person name="Barsanti P."/>
            <person name="Batterham P."/>
            <person name="Batzoglou S."/>
            <person name="Begun D."/>
            <person name="Bhutkar A."/>
            <person name="Blanco E."/>
            <person name="Bosak S.A."/>
            <person name="Bradley R.K."/>
            <person name="Brand A.D."/>
            <person name="Brent M.R."/>
            <person name="Brooks A.N."/>
            <person name="Brown R.H."/>
            <person name="Butlin R.K."/>
            <person name="Caggese C."/>
            <person name="Calvi B.R."/>
            <person name="Bernardo de Carvalho A."/>
            <person name="Caspi A."/>
            <person name="Castrezana S."/>
            <person name="Celniker S.E."/>
            <person name="Chang J.L."/>
            <person name="Chapple C."/>
            <person name="Chatterji S."/>
            <person name="Chinwalla A."/>
            <person name="Civetta A."/>
            <person name="Clifton S.W."/>
            <person name="Comeron J.M."/>
            <person name="Costello J.C."/>
            <person name="Coyne J.A."/>
            <person name="Daub J."/>
            <person name="David R.G."/>
            <person name="Delcher A.L."/>
            <person name="Delehaunty K."/>
            <person name="Do C.B."/>
            <person name="Ebling H."/>
            <person name="Edwards K."/>
            <person name="Eickbush T."/>
            <person name="Evans J.D."/>
            <person name="Filipski A."/>
            <person name="Findeiss S."/>
            <person name="Freyhult E."/>
            <person name="Fulton L."/>
            <person name="Fulton R."/>
            <person name="Garcia A.C."/>
            <person name="Gardiner A."/>
            <person name="Garfield D.A."/>
            <person name="Garvin B.E."/>
            <person name="Gibson G."/>
            <person name="Gilbert D."/>
            <person name="Gnerre S."/>
            <person name="Godfrey J."/>
            <person name="Good R."/>
            <person name="Gotea V."/>
            <person name="Gravely B."/>
            <person name="Greenberg A.J."/>
            <person name="Griffiths-Jones S."/>
            <person name="Gross S."/>
            <person name="Guigo R."/>
            <person name="Gustafson E.A."/>
            <person name="Haerty W."/>
            <person name="Hahn M.W."/>
            <person name="Halligan D.L."/>
            <person name="Halpern A.L."/>
            <person name="Halter G.M."/>
            <person name="Han M.V."/>
            <person name="Heger A."/>
            <person name="Hillier L."/>
            <person name="Hinrichs A.S."/>
            <person name="Holmes I."/>
            <person name="Hoskins R.A."/>
            <person name="Hubisz M.J."/>
            <person name="Hultmark D."/>
            <person name="Huntley M.A."/>
            <person name="Jaffe D.B."/>
            <person name="Jagadeeshan S."/>
            <person name="Jeck W.R."/>
            <person name="Johnson J."/>
            <person name="Jones C.D."/>
            <person name="Jordan W.C."/>
            <person name="Karpen G.H."/>
            <person name="Kataoka E."/>
            <person name="Keightley P.D."/>
            <person name="Kheradpour P."/>
            <person name="Kirkness E.F."/>
            <person name="Koerich L.B."/>
            <person name="Kristiansen K."/>
            <person name="Kudrna D."/>
            <person name="Kulathinal R.J."/>
            <person name="Kumar S."/>
            <person name="Kwok R."/>
            <person name="Lander E."/>
            <person name="Langley C.H."/>
            <person name="Lapoint R."/>
            <person name="Lazzaro B.P."/>
            <person name="Lee S.J."/>
            <person name="Levesque L."/>
            <person name="Li R."/>
            <person name="Lin C.F."/>
            <person name="Lin M.F."/>
            <person name="Lindblad-Toh K."/>
            <person name="Llopart A."/>
            <person name="Long M."/>
            <person name="Low L."/>
            <person name="Lozovsky E."/>
            <person name="Lu J."/>
            <person name="Luo M."/>
            <person name="Machado C.A."/>
            <person name="Makalowski W."/>
            <person name="Marzo M."/>
            <person name="Matsuda M."/>
            <person name="Matzkin L."/>
            <person name="McAllister B."/>
            <person name="McBride C.S."/>
            <person name="McKernan B."/>
            <person name="McKernan K."/>
            <person name="Mendez-Lago M."/>
            <person name="Minx P."/>
            <person name="Mollenhauer M.U."/>
            <person name="Montooth K."/>
            <person name="Mount S.M."/>
            <person name="Mu X."/>
            <person name="Myers E."/>
            <person name="Negre B."/>
            <person name="Newfeld S."/>
            <person name="Nielsen R."/>
            <person name="Noor M.A."/>
            <person name="O'Grady P."/>
            <person name="Pachter L."/>
            <person name="Papaceit M."/>
            <person name="Parisi M.J."/>
            <person name="Parisi M."/>
            <person name="Parts L."/>
            <person name="Pedersen J.S."/>
            <person name="Pesole G."/>
            <person name="Phillippy A.M."/>
            <person name="Ponting C.P."/>
            <person name="Pop M."/>
            <person name="Porcelli D."/>
            <person name="Powell J.R."/>
            <person name="Prohaska S."/>
            <person name="Pruitt K."/>
            <person name="Puig M."/>
            <person name="Quesneville H."/>
            <person name="Ram K.R."/>
            <person name="Rand D."/>
            <person name="Rasmussen M.D."/>
            <person name="Reed L.K."/>
            <person name="Reenan R."/>
            <person name="Reily A."/>
            <person name="Remington K.A."/>
            <person name="Rieger T.T."/>
            <person name="Ritchie M.G."/>
            <person name="Robin C."/>
            <person name="Rogers Y.H."/>
            <person name="Rohde C."/>
            <person name="Rozas J."/>
            <person name="Rubenfield M.J."/>
            <person name="Ruiz A."/>
            <person name="Russo S."/>
            <person name="Salzberg S.L."/>
            <person name="Sanchez-Gracia A."/>
            <person name="Saranga D.J."/>
            <person name="Sato H."/>
            <person name="Schaeffer S.W."/>
            <person name="Schatz M.C."/>
            <person name="Schlenke T."/>
            <person name="Schwartz R."/>
            <person name="Segarra C."/>
            <person name="Singh R.S."/>
            <person name="Sirot L."/>
            <person name="Sirota M."/>
            <person name="Sisneros N.B."/>
            <person name="Smith C.D."/>
            <person name="Smith T.F."/>
            <person name="Spieth J."/>
            <person name="Stage D.E."/>
            <person name="Stark A."/>
            <person name="Stephan W."/>
            <person name="Strausberg R.L."/>
            <person name="Strempel S."/>
            <person name="Sturgill D."/>
            <person name="Sutton G."/>
            <person name="Sutton G.G."/>
            <person name="Tao W."/>
            <person name="Teichmann S."/>
            <person name="Tobari Y.N."/>
            <person name="Tomimura Y."/>
            <person name="Tsolas J.M."/>
            <person name="Valente V.L."/>
            <person name="Venter E."/>
            <person name="Venter J.C."/>
            <person name="Vicario S."/>
            <person name="Vieira F.G."/>
            <person name="Vilella A.J."/>
            <person name="Villasante A."/>
            <person name="Walenz B."/>
            <person name="Wang J."/>
            <person name="Wasserman M."/>
            <person name="Watts T."/>
            <person name="Wilson D."/>
            <person name="Wilson R.K."/>
            <person name="Wing R.A."/>
            <person name="Wolfner M.F."/>
            <person name="Wong A."/>
            <person name="Wong G.K."/>
            <person name="Wu C.I."/>
            <person name="Wu G."/>
            <person name="Yamamoto D."/>
            <person name="Yang H.P."/>
            <person name="Yang S.P."/>
            <person name="Yorke J.A."/>
            <person name="Yoshida K."/>
            <person name="Zdobnov E."/>
            <person name="Zhang P."/>
            <person name="Zhang Y."/>
            <person name="Zimin A.V."/>
            <person name="Baldwin J."/>
            <person name="Abdouelleil A."/>
            <person name="Abdulkadir J."/>
            <person name="Abebe A."/>
            <person name="Abera B."/>
            <person name="Abreu J."/>
            <person name="Acer S.C."/>
            <person name="Aftuck L."/>
            <person name="Alexander A."/>
            <person name="An P."/>
            <person name="Anderson E."/>
            <person name="Anderson S."/>
            <person name="Arachi H."/>
            <person name="Azer M."/>
            <person name="Bachantsang P."/>
            <person name="Barry A."/>
            <person name="Bayul T."/>
            <person name="Berlin A."/>
            <person name="Bessette D."/>
            <person name="Bloom T."/>
            <person name="Blye J."/>
            <person name="Boguslavskiy L."/>
            <person name="Bonnet C."/>
            <person name="Boukhgalter B."/>
            <person name="Bourzgui I."/>
            <person name="Brown A."/>
            <person name="Cahill P."/>
            <person name="Channer S."/>
            <person name="Cheshatsang Y."/>
            <person name="Chuda L."/>
            <person name="Citroen M."/>
            <person name="Collymore A."/>
            <person name="Cooke P."/>
            <person name="Costello M."/>
            <person name="D'Aco K."/>
            <person name="Daza R."/>
            <person name="De Haan G."/>
            <person name="DeGray S."/>
            <person name="DeMaso C."/>
            <person name="Dhargay N."/>
            <person name="Dooley K."/>
            <person name="Dooley E."/>
            <person name="Doricent M."/>
            <person name="Dorje P."/>
            <person name="Dorjee K."/>
            <person name="Dupes A."/>
            <person name="Elong R."/>
            <person name="Falk J."/>
            <person name="Farina A."/>
            <person name="Faro S."/>
            <person name="Ferguson D."/>
            <person name="Fisher S."/>
            <person name="Foley C.D."/>
            <person name="Franke A."/>
            <person name="Friedrich D."/>
            <person name="Gadbois L."/>
            <person name="Gearin G."/>
            <person name="Gearin C.R."/>
            <person name="Giannoukos G."/>
            <person name="Goode T."/>
            <person name="Graham J."/>
            <person name="Grandbois E."/>
            <person name="Grewal S."/>
            <person name="Gyaltsen K."/>
            <person name="Hafez N."/>
            <person name="Hagos B."/>
            <person name="Hall J."/>
            <person name="Henson C."/>
            <person name="Hollinger A."/>
            <person name="Honan T."/>
            <person name="Huard M.D."/>
            <person name="Hughes L."/>
            <person name="Hurhula B."/>
            <person name="Husby M.E."/>
            <person name="Kamat A."/>
            <person name="Kanga B."/>
            <person name="Kashin S."/>
            <person name="Khazanovich D."/>
            <person name="Kisner P."/>
            <person name="Lance K."/>
            <person name="Lara M."/>
            <person name="Lee W."/>
            <person name="Lennon N."/>
            <person name="Letendre F."/>
            <person name="LeVine R."/>
            <person name="Lipovsky A."/>
            <person name="Liu X."/>
            <person name="Liu J."/>
            <person name="Liu S."/>
            <person name="Lokyitsang T."/>
            <person name="Lokyitsang Y."/>
            <person name="Lubonja R."/>
            <person name="Lui A."/>
            <person name="MacDonald P."/>
            <person name="Magnisalis V."/>
            <person name="Maru K."/>
            <person name="Matthews C."/>
            <person name="McCusker W."/>
            <person name="McDonough S."/>
            <person name="Mehta T."/>
            <person name="Meldrim J."/>
            <person name="Meneus L."/>
            <person name="Mihai O."/>
            <person name="Mihalev A."/>
            <person name="Mihova T."/>
            <person name="Mittelman R."/>
            <person name="Mlenga V."/>
            <person name="Montmayeur A."/>
            <person name="Mulrain L."/>
            <person name="Navidi A."/>
            <person name="Naylor J."/>
            <person name="Negash T."/>
            <person name="Nguyen T."/>
            <person name="Nguyen N."/>
            <person name="Nicol R."/>
            <person name="Norbu C."/>
            <person name="Norbu N."/>
            <person name="Novod N."/>
            <person name="O'Neill B."/>
            <person name="Osman S."/>
            <person name="Markiewicz E."/>
            <person name="Oyono O.L."/>
            <person name="Patti C."/>
            <person name="Phunkhang P."/>
            <person name="Pierre F."/>
            <person name="Priest M."/>
            <person name="Raghuraman S."/>
            <person name="Rege F."/>
            <person name="Reyes R."/>
            <person name="Rise C."/>
            <person name="Rogov P."/>
            <person name="Ross K."/>
            <person name="Ryan E."/>
            <person name="Settipalli S."/>
            <person name="Shea T."/>
            <person name="Sherpa N."/>
            <person name="Shi L."/>
            <person name="Shih D."/>
            <person name="Sparrow T."/>
            <person name="Spaulding J."/>
            <person name="Stalker J."/>
            <person name="Stange-Thomann N."/>
            <person name="Stavropoulos S."/>
            <person name="Stone C."/>
            <person name="Strader C."/>
            <person name="Tesfaye S."/>
            <person name="Thomson T."/>
            <person name="Thoulutsang Y."/>
            <person name="Thoulutsang D."/>
            <person name="Topham K."/>
            <person name="Topping I."/>
            <person name="Tsamla T."/>
            <person name="Vassiliev H."/>
            <person name="Vo A."/>
            <person name="Wangchuk T."/>
            <person name="Wangdi T."/>
            <person name="Weiand M."/>
            <person name="Wilkinson J."/>
            <person name="Wilson A."/>
            <person name="Yadav S."/>
            <person name="Young G."/>
            <person name="Yu Q."/>
            <person name="Zembek L."/>
            <person name="Zhong D."/>
            <person name="Zimmer A."/>
            <person name="Zwirko Z."/>
            <person name="Jaffe D.B."/>
            <person name="Alvarez P."/>
            <person name="Brockman W."/>
            <person name="Butler J."/>
            <person name="Chin C."/>
            <person name="Gnerre S."/>
            <person name="Grabherr M."/>
            <person name="Kleber M."/>
            <person name="Mauceli E."/>
            <person name="MacCallum I."/>
        </authorList>
    </citation>
    <scope>NUCLEOTIDE SEQUENCE [LARGE SCALE GENOMIC DNA]</scope>
    <source>
        <strain evidence="3">Tucson 15287-2541.00</strain>
    </source>
</reference>
<protein>
    <submittedName>
        <fullName evidence="2">GH19446</fullName>
    </submittedName>
</protein>
<dbReference type="KEGG" id="dgr:6562980"/>
<evidence type="ECO:0000256" key="1">
    <source>
        <dbReference type="SAM" id="MobiDB-lite"/>
    </source>
</evidence>
<dbReference type="OrthoDB" id="8069054at2759"/>
<evidence type="ECO:0000313" key="3">
    <source>
        <dbReference type="Proteomes" id="UP000001070"/>
    </source>
</evidence>
<feature type="compositionally biased region" description="Low complexity" evidence="1">
    <location>
        <begin position="187"/>
        <end position="217"/>
    </location>
</feature>
<sequence>MVRTNRRKGIEEVYGTKLEALQPTRVQPAPQPGMTKTATMRVASSRKGETRTQRSYVTANDYYITTNVPLNTSSAVLAHPSKAAQMPVQTQAISNDSMSNRRIRPTTRQLPANHQPKVNFVAADKKAQCHTHPHAHTHPYGQPMPLQMTHRTVYAPNTEMDDNLIDLSDKNQLHGITNGRRSHMHPHQPNQQHIQQIPHPLQHQLHQQQQQQQFNQPGNNNIHHHSHPNMKHKQQQQQPLQQQQQQQQQQQLRPAHAHQRGGMQPPAVTEDEEKDEDPEELFELIRQTVRRAVGTTISEVVNRNFRDMAGKMERFSNELKMTNDYLGKLQNEVTNKVIHYGEENTRHFRYLCMKSEYDKMFYQQQKLTSGNQTASKVAPTPVVNHNTTPVSSRVSKLTTAFKNVKSGKQFTAGRTGHGNQLKAANECVNGQNPCACCSTSKSSHQHPTGEHQSSSAQSVNVKSTGLGVREVLGQIQRFCTQMQINDLKEEMPIYPSPIELSKMGLCEKTSPISNNNAKAVASTHAALDADLETPVDSTDEIDNFDYSSDAMSSFSDGDDSMDTLSGNTIARPPMDSSRAKQQIHHSNKGAGDGQ</sequence>
<keyword evidence="3" id="KW-1185">Reference proteome</keyword>
<dbReference type="InParanoid" id="B4JGH5"/>
<dbReference type="eggNOG" id="ENOG502T7WD">
    <property type="taxonomic scope" value="Eukaryota"/>
</dbReference>
<evidence type="ECO:0000313" key="2">
    <source>
        <dbReference type="EMBL" id="EDV93672.1"/>
    </source>
</evidence>
<dbReference type="STRING" id="7222.B4JGH5"/>
<dbReference type="HOGENOM" id="CLU_459487_0_0_1"/>
<feature type="region of interest" description="Disordered" evidence="1">
    <location>
        <begin position="174"/>
        <end position="279"/>
    </location>
</feature>
<dbReference type="PhylomeDB" id="B4JGH5"/>
<accession>B4JGH5</accession>
<feature type="region of interest" description="Disordered" evidence="1">
    <location>
        <begin position="372"/>
        <end position="391"/>
    </location>
</feature>
<dbReference type="Proteomes" id="UP000001070">
    <property type="component" value="Unassembled WGS sequence"/>
</dbReference>
<dbReference type="EMBL" id="CH916369">
    <property type="protein sequence ID" value="EDV93672.1"/>
    <property type="molecule type" value="Genomic_DNA"/>
</dbReference>